<dbReference type="InterPro" id="IPR002575">
    <property type="entry name" value="Aminoglycoside_PTrfase"/>
</dbReference>
<keyword evidence="3" id="KW-1185">Reference proteome</keyword>
<dbReference type="OrthoDB" id="8300194at2759"/>
<protein>
    <submittedName>
        <fullName evidence="2">Kinase-like domain-containing protein</fullName>
    </submittedName>
</protein>
<evidence type="ECO:0000313" key="2">
    <source>
        <dbReference type="EMBL" id="KAF2865072.1"/>
    </source>
</evidence>
<reference evidence="2 3" key="1">
    <citation type="submission" date="2020-01" db="EMBL/GenBank/DDBJ databases">
        <authorList>
            <consortium name="DOE Joint Genome Institute"/>
            <person name="Haridas S."/>
            <person name="Albert R."/>
            <person name="Binder M."/>
            <person name="Bloem J."/>
            <person name="Labutti K."/>
            <person name="Salamov A."/>
            <person name="Andreopoulos B."/>
            <person name="Baker S.E."/>
            <person name="Barry K."/>
            <person name="Bills G."/>
            <person name="Bluhm B.H."/>
            <person name="Cannon C."/>
            <person name="Castanera R."/>
            <person name="Culley D.E."/>
            <person name="Daum C."/>
            <person name="Ezra D."/>
            <person name="Gonzalez J.B."/>
            <person name="Henrissat B."/>
            <person name="Kuo A."/>
            <person name="Liang C."/>
            <person name="Lipzen A."/>
            <person name="Lutzoni F."/>
            <person name="Magnuson J."/>
            <person name="Mondo S."/>
            <person name="Nolan M."/>
            <person name="Ohm R."/>
            <person name="Pangilinan J."/>
            <person name="Park H.-J.H."/>
            <person name="Ramirez L."/>
            <person name="Alfaro M."/>
            <person name="Sun H."/>
            <person name="Tritt A."/>
            <person name="Yoshinaga Y."/>
            <person name="Zwiers L.-H.L."/>
            <person name="Turgeon B.G."/>
            <person name="Goodwin S.B."/>
            <person name="Spatafora J.W."/>
            <person name="Crous P.W."/>
            <person name="Grigoriev I.V."/>
        </authorList>
    </citation>
    <scope>NUCLEOTIDE SEQUENCE [LARGE SCALE GENOMIC DNA]</scope>
    <source>
        <strain evidence="2 3">CBS 611.86</strain>
    </source>
</reference>
<dbReference type="EMBL" id="JAADJZ010000037">
    <property type="protein sequence ID" value="KAF2865072.1"/>
    <property type="molecule type" value="Genomic_DNA"/>
</dbReference>
<dbReference type="Proteomes" id="UP000481861">
    <property type="component" value="Unassembled WGS sequence"/>
</dbReference>
<dbReference type="PANTHER" id="PTHR21310:SF48">
    <property type="entry name" value="AMINOGLYCOSIDE PHOSPHOTRANSFERASE DOMAIN-CONTAINING PROTEIN"/>
    <property type="match status" value="1"/>
</dbReference>
<evidence type="ECO:0000313" key="3">
    <source>
        <dbReference type="Proteomes" id="UP000481861"/>
    </source>
</evidence>
<dbReference type="InterPro" id="IPR011009">
    <property type="entry name" value="Kinase-like_dom_sf"/>
</dbReference>
<dbReference type="InterPro" id="IPR051678">
    <property type="entry name" value="AGP_Transferase"/>
</dbReference>
<feature type="domain" description="Aminoglycoside phosphotransferase" evidence="1">
    <location>
        <begin position="55"/>
        <end position="233"/>
    </location>
</feature>
<sequence length="286" mass="32613">MAAEAPCTACSWTTGRQDAGRYHSNVKLFYNISDRAAWSLGPKYIFKERSNEPPSFEARNLRFLKEKTTIPVPTVVLDYDHNDRNFIQTERIPGDTLDTVWASLSAAEKELIAKQTGDYLSQLRQLQSPRMQSLGEQPLFSTFLFRDDFGEPHGPLSSDDELWAVWAPVLKDLPEKARSRFRERMPSAEPYTFTHGDLSTGNIMVKDGNLTGILDWETSGYFPVWWEFTCAGIGLGEEDSQWKSLLRKHLSQHKEGHEFWLDLYALSAYPDLNERGLGVLAQLLCD</sequence>
<keyword evidence="2" id="KW-0808">Transferase</keyword>
<dbReference type="Pfam" id="PF01636">
    <property type="entry name" value="APH"/>
    <property type="match status" value="1"/>
</dbReference>
<dbReference type="GO" id="GO:0016301">
    <property type="term" value="F:kinase activity"/>
    <property type="evidence" value="ECO:0007669"/>
    <property type="project" value="UniProtKB-KW"/>
</dbReference>
<dbReference type="SUPFAM" id="SSF56112">
    <property type="entry name" value="Protein kinase-like (PK-like)"/>
    <property type="match status" value="1"/>
</dbReference>
<name>A0A7C8I126_9PLEO</name>
<proteinExistence type="predicted"/>
<comment type="caution">
    <text evidence="2">The sequence shown here is derived from an EMBL/GenBank/DDBJ whole genome shotgun (WGS) entry which is preliminary data.</text>
</comment>
<evidence type="ECO:0000259" key="1">
    <source>
        <dbReference type="Pfam" id="PF01636"/>
    </source>
</evidence>
<gene>
    <name evidence="2" type="ORF">BDV95DRAFT_587681</name>
</gene>
<dbReference type="CDD" id="cd05120">
    <property type="entry name" value="APH_ChoK_like"/>
    <property type="match status" value="1"/>
</dbReference>
<organism evidence="2 3">
    <name type="scientific">Massariosphaeria phaeospora</name>
    <dbReference type="NCBI Taxonomy" id="100035"/>
    <lineage>
        <taxon>Eukaryota</taxon>
        <taxon>Fungi</taxon>
        <taxon>Dikarya</taxon>
        <taxon>Ascomycota</taxon>
        <taxon>Pezizomycotina</taxon>
        <taxon>Dothideomycetes</taxon>
        <taxon>Pleosporomycetidae</taxon>
        <taxon>Pleosporales</taxon>
        <taxon>Pleosporales incertae sedis</taxon>
        <taxon>Massariosphaeria</taxon>
    </lineage>
</organism>
<dbReference type="PANTHER" id="PTHR21310">
    <property type="entry name" value="AMINOGLYCOSIDE PHOSPHOTRANSFERASE-RELATED-RELATED"/>
    <property type="match status" value="1"/>
</dbReference>
<accession>A0A7C8I126</accession>
<dbReference type="Gene3D" id="3.90.1200.10">
    <property type="match status" value="1"/>
</dbReference>
<dbReference type="AlphaFoldDB" id="A0A7C8I126"/>
<keyword evidence="2" id="KW-0418">Kinase</keyword>